<dbReference type="Proteomes" id="UP000318313">
    <property type="component" value="Chromosome"/>
</dbReference>
<feature type="region of interest" description="Disordered" evidence="1">
    <location>
        <begin position="73"/>
        <end position="105"/>
    </location>
</feature>
<name>A0A518IE52_9PLAN</name>
<organism evidence="2 3">
    <name type="scientific">Gimesia fumaroli</name>
    <dbReference type="NCBI Taxonomy" id="2527976"/>
    <lineage>
        <taxon>Bacteria</taxon>
        <taxon>Pseudomonadati</taxon>
        <taxon>Planctomycetota</taxon>
        <taxon>Planctomycetia</taxon>
        <taxon>Planctomycetales</taxon>
        <taxon>Planctomycetaceae</taxon>
        <taxon>Gimesia</taxon>
    </lineage>
</organism>
<evidence type="ECO:0000313" key="2">
    <source>
        <dbReference type="EMBL" id="QDV51340.1"/>
    </source>
</evidence>
<evidence type="ECO:0000313" key="3">
    <source>
        <dbReference type="Proteomes" id="UP000318313"/>
    </source>
</evidence>
<sequence>MRSVKHNPLRVNLVKQSEEWGYGSSWTREQKQATPEWLATLKNPELPRNWRAPVNKPQTGAELSALRKCLTRGTPFGNDKWTSNTAKRLSLESTTRPRGRPRKPL</sequence>
<evidence type="ECO:0000256" key="1">
    <source>
        <dbReference type="SAM" id="MobiDB-lite"/>
    </source>
</evidence>
<keyword evidence="3" id="KW-1185">Reference proteome</keyword>
<gene>
    <name evidence="2" type="ORF">Enr17x_33960</name>
</gene>
<protein>
    <submittedName>
        <fullName evidence="2">Uncharacterized protein</fullName>
    </submittedName>
</protein>
<feature type="compositionally biased region" description="Polar residues" evidence="1">
    <location>
        <begin position="80"/>
        <end position="96"/>
    </location>
</feature>
<reference evidence="2 3" key="1">
    <citation type="submission" date="2019-03" db="EMBL/GenBank/DDBJ databases">
        <title>Deep-cultivation of Planctomycetes and their phenomic and genomic characterization uncovers novel biology.</title>
        <authorList>
            <person name="Wiegand S."/>
            <person name="Jogler M."/>
            <person name="Boedeker C."/>
            <person name="Pinto D."/>
            <person name="Vollmers J."/>
            <person name="Rivas-Marin E."/>
            <person name="Kohn T."/>
            <person name="Peeters S.H."/>
            <person name="Heuer A."/>
            <person name="Rast P."/>
            <person name="Oberbeckmann S."/>
            <person name="Bunk B."/>
            <person name="Jeske O."/>
            <person name="Meyerdierks A."/>
            <person name="Storesund J.E."/>
            <person name="Kallscheuer N."/>
            <person name="Luecker S."/>
            <person name="Lage O.M."/>
            <person name="Pohl T."/>
            <person name="Merkel B.J."/>
            <person name="Hornburger P."/>
            <person name="Mueller R.-W."/>
            <person name="Bruemmer F."/>
            <person name="Labrenz M."/>
            <person name="Spormann A.M."/>
            <person name="Op den Camp H."/>
            <person name="Overmann J."/>
            <person name="Amann R."/>
            <person name="Jetten M.S.M."/>
            <person name="Mascher T."/>
            <person name="Medema M.H."/>
            <person name="Devos D.P."/>
            <person name="Kaster A.-K."/>
            <person name="Ovreas L."/>
            <person name="Rohde M."/>
            <person name="Galperin M.Y."/>
            <person name="Jogler C."/>
        </authorList>
    </citation>
    <scope>NUCLEOTIDE SEQUENCE [LARGE SCALE GENOMIC DNA]</scope>
    <source>
        <strain evidence="2 3">Enr17</strain>
    </source>
</reference>
<proteinExistence type="predicted"/>
<dbReference type="AlphaFoldDB" id="A0A518IE52"/>
<dbReference type="EMBL" id="CP037452">
    <property type="protein sequence ID" value="QDV51340.1"/>
    <property type="molecule type" value="Genomic_DNA"/>
</dbReference>
<dbReference type="KEGG" id="gfm:Enr17x_33960"/>
<accession>A0A518IE52</accession>